<dbReference type="InterPro" id="IPR000832">
    <property type="entry name" value="GPCR_2_secretin-like"/>
</dbReference>
<evidence type="ECO:0000313" key="6">
    <source>
        <dbReference type="EMBL" id="CAH0715354.1"/>
    </source>
</evidence>
<evidence type="ECO:0000256" key="5">
    <source>
        <dbReference type="SAM" id="Phobius"/>
    </source>
</evidence>
<dbReference type="InterPro" id="IPR051384">
    <property type="entry name" value="Mth_GPCR"/>
</dbReference>
<evidence type="ECO:0000256" key="3">
    <source>
        <dbReference type="ARBA" id="ARBA00022989"/>
    </source>
</evidence>
<dbReference type="EMBL" id="OV170230">
    <property type="protein sequence ID" value="CAH0715354.1"/>
    <property type="molecule type" value="Genomic_DNA"/>
</dbReference>
<evidence type="ECO:0000256" key="4">
    <source>
        <dbReference type="ARBA" id="ARBA00023136"/>
    </source>
</evidence>
<feature type="transmembrane region" description="Helical" evidence="5">
    <location>
        <begin position="248"/>
        <end position="271"/>
    </location>
</feature>
<name>A0A8J9U938_9NEOP</name>
<dbReference type="CDD" id="cd15039">
    <property type="entry name" value="7tmB3_Methuselah-like"/>
    <property type="match status" value="1"/>
</dbReference>
<feature type="transmembrane region" description="Helical" evidence="5">
    <location>
        <begin position="330"/>
        <end position="351"/>
    </location>
</feature>
<feature type="transmembrane region" description="Helical" evidence="5">
    <location>
        <begin position="95"/>
        <end position="119"/>
    </location>
</feature>
<protein>
    <submittedName>
        <fullName evidence="6">Uncharacterized protein</fullName>
    </submittedName>
</protein>
<sequence length="390" mass="45504">MIENNMKMTNGFQFDNRKPICPPKEARVIVREVFDENIELGIDNDGKLHIGTNQQREIIWPENYCVDNFVAENGTAIWTSFNAIVCFKPSSQDHYIINSACMIISCVFILMTVMVYTWLPELNNLHGRILISYLICLFVGYALIASMKMLLYFNKNSREMCDVLTIVAYFFLLAAFFWLNVMCFDIWRTFSGIHGVMTNKIRARDKFCTYFLYAFGITIMLTILLILLEYYPMSNKRTSCFLSGNNRFLYLYIPILILWLADTTFFILTIVKIREIKRQTSVLNSKDSVTHDVQNKERGRLCLYIKLYIVMGVNWVLEVVSAHAAQNNNIWVYTDAYNALIGFFIFFIFVCKRKTFLLMKKRYAQFLGKPVVRSQSSTRTMTTSVKITRV</sequence>
<feature type="transmembrane region" description="Helical" evidence="5">
    <location>
        <begin position="166"/>
        <end position="187"/>
    </location>
</feature>
<keyword evidence="7" id="KW-1185">Reference proteome</keyword>
<dbReference type="Pfam" id="PF00002">
    <property type="entry name" value="7tm_2"/>
    <property type="match status" value="1"/>
</dbReference>
<evidence type="ECO:0000313" key="7">
    <source>
        <dbReference type="Proteomes" id="UP000838878"/>
    </source>
</evidence>
<keyword evidence="4 5" id="KW-0472">Membrane</keyword>
<dbReference type="OrthoDB" id="6134459at2759"/>
<dbReference type="PANTHER" id="PTHR47154:SF2">
    <property type="entry name" value="G-PROTEIN COUPLED RECEPTOR MTH-RELATED"/>
    <property type="match status" value="1"/>
</dbReference>
<evidence type="ECO:0000256" key="2">
    <source>
        <dbReference type="ARBA" id="ARBA00022692"/>
    </source>
</evidence>
<reference evidence="6" key="1">
    <citation type="submission" date="2021-12" db="EMBL/GenBank/DDBJ databases">
        <authorList>
            <person name="Martin H S."/>
        </authorList>
    </citation>
    <scope>NUCLEOTIDE SEQUENCE</scope>
</reference>
<dbReference type="GO" id="GO:0008528">
    <property type="term" value="F:G protein-coupled peptide receptor activity"/>
    <property type="evidence" value="ECO:0007669"/>
    <property type="project" value="TreeGrafter"/>
</dbReference>
<dbReference type="AlphaFoldDB" id="A0A8J9U938"/>
<keyword evidence="2 5" id="KW-0812">Transmembrane</keyword>
<dbReference type="Proteomes" id="UP000838878">
    <property type="component" value="Chromosome 10"/>
</dbReference>
<accession>A0A8J9U938</accession>
<keyword evidence="3 5" id="KW-1133">Transmembrane helix</keyword>
<proteinExistence type="predicted"/>
<feature type="transmembrane region" description="Helical" evidence="5">
    <location>
        <begin position="207"/>
        <end position="228"/>
    </location>
</feature>
<organism evidence="6 7">
    <name type="scientific">Brenthis ino</name>
    <name type="common">lesser marbled fritillary</name>
    <dbReference type="NCBI Taxonomy" id="405034"/>
    <lineage>
        <taxon>Eukaryota</taxon>
        <taxon>Metazoa</taxon>
        <taxon>Ecdysozoa</taxon>
        <taxon>Arthropoda</taxon>
        <taxon>Hexapoda</taxon>
        <taxon>Insecta</taxon>
        <taxon>Pterygota</taxon>
        <taxon>Neoptera</taxon>
        <taxon>Endopterygota</taxon>
        <taxon>Lepidoptera</taxon>
        <taxon>Glossata</taxon>
        <taxon>Ditrysia</taxon>
        <taxon>Papilionoidea</taxon>
        <taxon>Nymphalidae</taxon>
        <taxon>Heliconiinae</taxon>
        <taxon>Argynnini</taxon>
        <taxon>Brenthis</taxon>
    </lineage>
</organism>
<feature type="transmembrane region" description="Helical" evidence="5">
    <location>
        <begin position="131"/>
        <end position="154"/>
    </location>
</feature>
<dbReference type="Gene3D" id="1.20.1070.10">
    <property type="entry name" value="Rhodopsin 7-helix transmembrane proteins"/>
    <property type="match status" value="1"/>
</dbReference>
<dbReference type="PANTHER" id="PTHR47154">
    <property type="entry name" value="G-PROTEIN COUPLED RECEPTOR MTH-RELATED"/>
    <property type="match status" value="1"/>
</dbReference>
<evidence type="ECO:0000256" key="1">
    <source>
        <dbReference type="ARBA" id="ARBA00004141"/>
    </source>
</evidence>
<comment type="subcellular location">
    <subcellularLocation>
        <location evidence="1">Membrane</location>
        <topology evidence="1">Multi-pass membrane protein</topology>
    </subcellularLocation>
</comment>
<dbReference type="GO" id="GO:0005886">
    <property type="term" value="C:plasma membrane"/>
    <property type="evidence" value="ECO:0007669"/>
    <property type="project" value="TreeGrafter"/>
</dbReference>
<feature type="non-terminal residue" evidence="6">
    <location>
        <position position="390"/>
    </location>
</feature>
<gene>
    <name evidence="6" type="ORF">BINO364_LOCUS2285</name>
</gene>
<feature type="transmembrane region" description="Helical" evidence="5">
    <location>
        <begin position="303"/>
        <end position="324"/>
    </location>
</feature>